<dbReference type="AlphaFoldDB" id="A0A0L8L4J9"/>
<dbReference type="EMBL" id="LGUS01000176">
    <property type="protein sequence ID" value="KOG33072.1"/>
    <property type="molecule type" value="Genomic_DNA"/>
</dbReference>
<accession>A0A0L8L4J9</accession>
<evidence type="ECO:0000313" key="2">
    <source>
        <dbReference type="Proteomes" id="UP000037251"/>
    </source>
</evidence>
<reference evidence="2" key="1">
    <citation type="submission" date="2015-07" db="EMBL/GenBank/DDBJ databases">
        <authorList>
            <person name="Ju K.-S."/>
            <person name="Doroghazi J.R."/>
            <person name="Metcalf W.W."/>
        </authorList>
    </citation>
    <scope>NUCLEOTIDE SEQUENCE [LARGE SCALE GENOMIC DNA]</scope>
    <source>
        <strain evidence="2">NRRL 2290</strain>
    </source>
</reference>
<gene>
    <name evidence="1" type="ORF">ADK37_24655</name>
</gene>
<dbReference type="OrthoDB" id="4274673at2"/>
<keyword evidence="2" id="KW-1185">Reference proteome</keyword>
<name>A0A0L8L4J9_9ACTN</name>
<proteinExistence type="predicted"/>
<sequence>MSCTPAELVTQVSSCLVQASFQVLGDVDSRVPGLRVTEVSAGALVSWTASDGFTALSRDQAGHAASDDSMRVIVQAAVAGLLVQLGHTVTEMPDGGGLMVLTEAVFPRGSKSNCAPKPSTSQMPRSV</sequence>
<organism evidence="1 2">
    <name type="scientific">Streptomyces resistomycificus</name>
    <dbReference type="NCBI Taxonomy" id="67356"/>
    <lineage>
        <taxon>Bacteria</taxon>
        <taxon>Bacillati</taxon>
        <taxon>Actinomycetota</taxon>
        <taxon>Actinomycetes</taxon>
        <taxon>Kitasatosporales</taxon>
        <taxon>Streptomycetaceae</taxon>
        <taxon>Streptomyces</taxon>
        <taxon>Streptomyces aurantiacus group</taxon>
    </lineage>
</organism>
<dbReference type="PATRIC" id="fig|67356.5.peg.5257"/>
<protein>
    <submittedName>
        <fullName evidence="1">Uncharacterized protein</fullName>
    </submittedName>
</protein>
<dbReference type="Proteomes" id="UP000037251">
    <property type="component" value="Unassembled WGS sequence"/>
</dbReference>
<dbReference type="eggNOG" id="ENOG5032526">
    <property type="taxonomic scope" value="Bacteria"/>
</dbReference>
<comment type="caution">
    <text evidence="1">The sequence shown here is derived from an EMBL/GenBank/DDBJ whole genome shotgun (WGS) entry which is preliminary data.</text>
</comment>
<dbReference type="RefSeq" id="WP_059198877.1">
    <property type="nucleotide sequence ID" value="NZ_KL575601.1"/>
</dbReference>
<evidence type="ECO:0000313" key="1">
    <source>
        <dbReference type="EMBL" id="KOG33072.1"/>
    </source>
</evidence>